<dbReference type="RefSeq" id="WP_387717437.1">
    <property type="nucleotide sequence ID" value="NZ_JBIAPI010000002.1"/>
</dbReference>
<gene>
    <name evidence="2" type="ORF">ACFYV7_15005</name>
</gene>
<dbReference type="Proteomes" id="UP001601948">
    <property type="component" value="Unassembled WGS sequence"/>
</dbReference>
<proteinExistence type="predicted"/>
<evidence type="ECO:0008006" key="4">
    <source>
        <dbReference type="Google" id="ProtNLM"/>
    </source>
</evidence>
<feature type="region of interest" description="Disordered" evidence="1">
    <location>
        <begin position="221"/>
        <end position="244"/>
    </location>
</feature>
<keyword evidence="3" id="KW-1185">Reference proteome</keyword>
<reference evidence="2 3" key="1">
    <citation type="submission" date="2024-10" db="EMBL/GenBank/DDBJ databases">
        <title>The Natural Products Discovery Center: Release of the First 8490 Sequenced Strains for Exploring Actinobacteria Biosynthetic Diversity.</title>
        <authorList>
            <person name="Kalkreuter E."/>
            <person name="Kautsar S.A."/>
            <person name="Yang D."/>
            <person name="Bader C.D."/>
            <person name="Teijaro C.N."/>
            <person name="Fluegel L."/>
            <person name="Davis C.M."/>
            <person name="Simpson J.R."/>
            <person name="Lauterbach L."/>
            <person name="Steele A.D."/>
            <person name="Gui C."/>
            <person name="Meng S."/>
            <person name="Li G."/>
            <person name="Viehrig K."/>
            <person name="Ye F."/>
            <person name="Su P."/>
            <person name="Kiefer A.F."/>
            <person name="Nichols A."/>
            <person name="Cepeda A.J."/>
            <person name="Yan W."/>
            <person name="Fan B."/>
            <person name="Jiang Y."/>
            <person name="Adhikari A."/>
            <person name="Zheng C.-J."/>
            <person name="Schuster L."/>
            <person name="Cowan T.M."/>
            <person name="Smanski M.J."/>
            <person name="Chevrette M.G."/>
            <person name="De Carvalho L.P.S."/>
            <person name="Shen B."/>
        </authorList>
    </citation>
    <scope>NUCLEOTIDE SEQUENCE [LARGE SCALE GENOMIC DNA]</scope>
    <source>
        <strain evidence="2 3">NPDC003040</strain>
    </source>
</reference>
<accession>A0ABW6QS89</accession>
<evidence type="ECO:0000313" key="2">
    <source>
        <dbReference type="EMBL" id="MFF3224099.1"/>
    </source>
</evidence>
<evidence type="ECO:0000256" key="1">
    <source>
        <dbReference type="SAM" id="MobiDB-lite"/>
    </source>
</evidence>
<name>A0ABW6QS89_9NOCA</name>
<sequence>MSTPAATSKRVGDLPAEHAGMLRRIHTLAQRGAQLHDAAHGGAGDTATATATLEQLRTVDRDREMTEIRARATGMPAGWIDHARRLGRTGQPFTDHLRLPPPARLPERPTASRVLADTRQMTEMAAVFVTREHLLTLGASAKDTDPVAAEQFRRNFDALWTRAVRTADATEISRRVRARTFSVDADLRERVTELWHYSRADLDALFYHHATPSIASSVRRSLRSLHRANPDPNATSADSERAQPPEPAALIERAREALHVVAAHHHMHNILSKEPDTGRVIDTALGDAIGGTVDLQDTTPEPDPGMPAITALPGHELGPDP</sequence>
<dbReference type="EMBL" id="JBIAPI010000002">
    <property type="protein sequence ID" value="MFF3224099.1"/>
    <property type="molecule type" value="Genomic_DNA"/>
</dbReference>
<comment type="caution">
    <text evidence="2">The sequence shown here is derived from an EMBL/GenBank/DDBJ whole genome shotgun (WGS) entry which is preliminary data.</text>
</comment>
<organism evidence="2 3">
    <name type="scientific">Nocardia suismassiliense</name>
    <dbReference type="NCBI Taxonomy" id="2077092"/>
    <lineage>
        <taxon>Bacteria</taxon>
        <taxon>Bacillati</taxon>
        <taxon>Actinomycetota</taxon>
        <taxon>Actinomycetes</taxon>
        <taxon>Mycobacteriales</taxon>
        <taxon>Nocardiaceae</taxon>
        <taxon>Nocardia</taxon>
    </lineage>
</organism>
<protein>
    <recommendedName>
        <fullName evidence="4">DUF222 domain-containing protein</fullName>
    </recommendedName>
</protein>
<evidence type="ECO:0000313" key="3">
    <source>
        <dbReference type="Proteomes" id="UP001601948"/>
    </source>
</evidence>
<feature type="region of interest" description="Disordered" evidence="1">
    <location>
        <begin position="292"/>
        <end position="321"/>
    </location>
</feature>